<feature type="domain" description="ChrB N-terminal" evidence="2">
    <location>
        <begin position="24"/>
        <end position="100"/>
    </location>
</feature>
<keyword evidence="4" id="KW-1185">Reference proteome</keyword>
<evidence type="ECO:0000313" key="3">
    <source>
        <dbReference type="EMBL" id="MFC5142114.1"/>
    </source>
</evidence>
<dbReference type="EMBL" id="JBHSKG010000021">
    <property type="protein sequence ID" value="MFC5142114.1"/>
    <property type="molecule type" value="Genomic_DNA"/>
</dbReference>
<feature type="compositionally biased region" description="Basic and acidic residues" evidence="1">
    <location>
        <begin position="124"/>
        <end position="146"/>
    </location>
</feature>
<evidence type="ECO:0000256" key="1">
    <source>
        <dbReference type="SAM" id="MobiDB-lite"/>
    </source>
</evidence>
<dbReference type="Proteomes" id="UP001596175">
    <property type="component" value="Unassembled WGS sequence"/>
</dbReference>
<proteinExistence type="predicted"/>
<comment type="caution">
    <text evidence="3">The sequence shown here is derived from an EMBL/GenBank/DDBJ whole genome shotgun (WGS) entry which is preliminary data.</text>
</comment>
<name>A0ABV9ZLC7_9PSEU</name>
<dbReference type="InterPro" id="IPR046858">
    <property type="entry name" value="ChrB_N"/>
</dbReference>
<sequence length="160" mass="17476">MGGDGAGTWVLLTYRIPREPSTARVAVWRKLKRLGVAQLADGVVALPADARTREHLEWLADEVVEHGGSATVWEAVPGDRRAERELAEGMSRARAAEYRAVAERARAASRDGGGPTALRRLRSELRTIGRRDHFPPPERAEARRAVDALATAHDTEEAAP</sequence>
<dbReference type="RefSeq" id="WP_378024247.1">
    <property type="nucleotide sequence ID" value="NZ_JBHSKG010000021.1"/>
</dbReference>
<organism evidence="3 4">
    <name type="scientific">Actinomycetospora rhizophila</name>
    <dbReference type="NCBI Taxonomy" id="1416876"/>
    <lineage>
        <taxon>Bacteria</taxon>
        <taxon>Bacillati</taxon>
        <taxon>Actinomycetota</taxon>
        <taxon>Actinomycetes</taxon>
        <taxon>Pseudonocardiales</taxon>
        <taxon>Pseudonocardiaceae</taxon>
        <taxon>Actinomycetospora</taxon>
    </lineage>
</organism>
<evidence type="ECO:0000259" key="2">
    <source>
        <dbReference type="Pfam" id="PF20229"/>
    </source>
</evidence>
<accession>A0ABV9ZLC7</accession>
<feature type="region of interest" description="Disordered" evidence="1">
    <location>
        <begin position="124"/>
        <end position="160"/>
    </location>
</feature>
<protein>
    <submittedName>
        <fullName evidence="3">Chromate resistance protein ChrB</fullName>
    </submittedName>
</protein>
<gene>
    <name evidence="3" type="ORF">ACFPK1_28060</name>
</gene>
<dbReference type="Pfam" id="PF20229">
    <property type="entry name" value="ChrB_N"/>
    <property type="match status" value="1"/>
</dbReference>
<reference evidence="4" key="1">
    <citation type="journal article" date="2019" name="Int. J. Syst. Evol. Microbiol.">
        <title>The Global Catalogue of Microorganisms (GCM) 10K type strain sequencing project: providing services to taxonomists for standard genome sequencing and annotation.</title>
        <authorList>
            <consortium name="The Broad Institute Genomics Platform"/>
            <consortium name="The Broad Institute Genome Sequencing Center for Infectious Disease"/>
            <person name="Wu L."/>
            <person name="Ma J."/>
        </authorList>
    </citation>
    <scope>NUCLEOTIDE SEQUENCE [LARGE SCALE GENOMIC DNA]</scope>
    <source>
        <strain evidence="4">XZYJ18</strain>
    </source>
</reference>
<evidence type="ECO:0000313" key="4">
    <source>
        <dbReference type="Proteomes" id="UP001596175"/>
    </source>
</evidence>